<comment type="caution">
    <text evidence="1">The sequence shown here is derived from an EMBL/GenBank/DDBJ whole genome shotgun (WGS) entry which is preliminary data.</text>
</comment>
<organism evidence="1 2">
    <name type="scientific">Hypoxylon rubiginosum</name>
    <dbReference type="NCBI Taxonomy" id="110542"/>
    <lineage>
        <taxon>Eukaryota</taxon>
        <taxon>Fungi</taxon>
        <taxon>Dikarya</taxon>
        <taxon>Ascomycota</taxon>
        <taxon>Pezizomycotina</taxon>
        <taxon>Sordariomycetes</taxon>
        <taxon>Xylariomycetidae</taxon>
        <taxon>Xylariales</taxon>
        <taxon>Hypoxylaceae</taxon>
        <taxon>Hypoxylon</taxon>
    </lineage>
</organism>
<reference evidence="1 2" key="1">
    <citation type="journal article" date="2022" name="New Phytol.">
        <title>Ecological generalism drives hyperdiversity of secondary metabolite gene clusters in xylarialean endophytes.</title>
        <authorList>
            <person name="Franco M.E.E."/>
            <person name="Wisecaver J.H."/>
            <person name="Arnold A.E."/>
            <person name="Ju Y.M."/>
            <person name="Slot J.C."/>
            <person name="Ahrendt S."/>
            <person name="Moore L.P."/>
            <person name="Eastman K.E."/>
            <person name="Scott K."/>
            <person name="Konkel Z."/>
            <person name="Mondo S.J."/>
            <person name="Kuo A."/>
            <person name="Hayes R.D."/>
            <person name="Haridas S."/>
            <person name="Andreopoulos B."/>
            <person name="Riley R."/>
            <person name="LaButti K."/>
            <person name="Pangilinan J."/>
            <person name="Lipzen A."/>
            <person name="Amirebrahimi M."/>
            <person name="Yan J."/>
            <person name="Adam C."/>
            <person name="Keymanesh K."/>
            <person name="Ng V."/>
            <person name="Louie K."/>
            <person name="Northen T."/>
            <person name="Drula E."/>
            <person name="Henrissat B."/>
            <person name="Hsieh H.M."/>
            <person name="Youens-Clark K."/>
            <person name="Lutzoni F."/>
            <person name="Miadlikowska J."/>
            <person name="Eastwood D.C."/>
            <person name="Hamelin R.C."/>
            <person name="Grigoriev I.V."/>
            <person name="U'Ren J.M."/>
        </authorList>
    </citation>
    <scope>NUCLEOTIDE SEQUENCE [LARGE SCALE GENOMIC DNA]</scope>
    <source>
        <strain evidence="1 2">CBS 119005</strain>
    </source>
</reference>
<name>A0ACB9ZF58_9PEZI</name>
<dbReference type="EMBL" id="MU393425">
    <property type="protein sequence ID" value="KAI4870211.1"/>
    <property type="molecule type" value="Genomic_DNA"/>
</dbReference>
<accession>A0ACB9ZF58</accession>
<protein>
    <submittedName>
        <fullName evidence="1">Uncharacterized protein</fullName>
    </submittedName>
</protein>
<keyword evidence="2" id="KW-1185">Reference proteome</keyword>
<evidence type="ECO:0000313" key="2">
    <source>
        <dbReference type="Proteomes" id="UP001497700"/>
    </source>
</evidence>
<evidence type="ECO:0000313" key="1">
    <source>
        <dbReference type="EMBL" id="KAI4870211.1"/>
    </source>
</evidence>
<sequence length="1055" mass="116129">MEHPRSVLPSQRYSPASDYAYETDHEVMPLTRRPLGESTGNVQPHNLAALALCNHSLSPPIRPIPTPPIVPTQALPSTYGTSLRGGRSLHRDVSLRESPMGYPRGSKNPIYAYKHFADYRNKVMQKELEKEQPIWPLWLEDAFLDALLLIPQMGRKKFSSKTILYGRNMLITEYLWIYHWLLHPPKNGETIPNRQLREKGPDGKPHPMYRGRKQVSSHIQVLKGFFATLVTFHFIFPSKRDGREEDRKLMRDDDDTESFKNNRVLISIADGRLPDERPNYEYFARLLNADNDVFLRPKQCWIFVSSTQVSLKEKHVKMDDGTTKKQVTGYTPNGHWLGEADYPHLKLNDGKDYKDLPRNGDRPTVLLHEYTRPLAQKESSSVKDISNRWDIQFPELKEKLVAALADTNPSDDRSSRCVVGPCDTFHFEVTLDLHATSKFPDGSELNGMVELSINRPELHNHSWRSVTSVVKPDELHISGSEPDFWDRTNPVEVIVSHRAGCNGVGRCDCAGRGSRDTIGVPFPAASWANTFIKLAPYVTADRERKDRKGREQDSLRGARPSRTDRDTARTKKEDDNGAASHKSGGGKMPTPKELLSQVAMYQEIWSTPNDGSGEPGKRGWTRRSVILWTFVPVHENSDEKGKTVTVAAGTNWRFLTKVDPTSEYHQQRAYLSGSPSVSRDSVMSPNPGYQHHLNAAMHENMSAAYDVPPTLAATTLPSHPQSQHAHIPPGLDLLDGFDNGLVTPPPTASLTGSYPHNFEGGPSAMTSNGAESSLHHQLSFISDGSGTAVEGSGGNHNGADNFLSGLGVPVSSYDDAADANLHSWAAAAHSSGLGLDTTAWGAGYVDSHQQPHGGVSWADTGALTSATTSASASESLWATTAPTTAQNSRDNSFSSASTSHWTGDDKDAATLWSAAAAGKAHHQHHHHQYQPAPPSNDPWAPWQSAADASGGEQATTTTSWDVDTHDFSLGMGDAGANSTGLTPLRSHSHSHHHVQLQAPPAAMAGRKRSRTDSVDDDDDDDTPYPVHSLRKLSHPHPHPHPNAPTAVMDDGQGFM</sequence>
<gene>
    <name evidence="1" type="ORF">F4820DRAFT_469589</name>
</gene>
<proteinExistence type="predicted"/>
<dbReference type="Proteomes" id="UP001497700">
    <property type="component" value="Unassembled WGS sequence"/>
</dbReference>